<reference evidence="1 2" key="1">
    <citation type="submission" date="2015-07" db="EMBL/GenBank/DDBJ databases">
        <title>The genome of Pseudoloma neurophilia, a relevant intracellular parasite of the zebrafish.</title>
        <authorList>
            <person name="Ndikumana S."/>
            <person name="Pelin A."/>
            <person name="Sanders J."/>
            <person name="Corradi N."/>
        </authorList>
    </citation>
    <scope>NUCLEOTIDE SEQUENCE [LARGE SCALE GENOMIC DNA]</scope>
    <source>
        <strain evidence="1 2">MK1</strain>
    </source>
</reference>
<keyword evidence="2" id="KW-1185">Reference proteome</keyword>
<dbReference type="Proteomes" id="UP000051530">
    <property type="component" value="Unassembled WGS sequence"/>
</dbReference>
<organism evidence="1 2">
    <name type="scientific">Pseudoloma neurophilia</name>
    <dbReference type="NCBI Taxonomy" id="146866"/>
    <lineage>
        <taxon>Eukaryota</taxon>
        <taxon>Fungi</taxon>
        <taxon>Fungi incertae sedis</taxon>
        <taxon>Microsporidia</taxon>
        <taxon>Pseudoloma</taxon>
    </lineage>
</organism>
<evidence type="ECO:0000313" key="2">
    <source>
        <dbReference type="Proteomes" id="UP000051530"/>
    </source>
</evidence>
<comment type="caution">
    <text evidence="1">The sequence shown here is derived from an EMBL/GenBank/DDBJ whole genome shotgun (WGS) entry which is preliminary data.</text>
</comment>
<dbReference type="AlphaFoldDB" id="A0A0R0LYH9"/>
<sequence length="262" mass="30774">MRNFLIATHLFRLEALPHYSVNNPVIFLDDIDSLSNLFRKFKKCGKEPLLMQHLMTLIPIDVKCFLLTNKTYNFLYQISHCSDDSKKKFIRDLSHLLLPLTNLSRQCGRMLVYTRRGHVKMTKNEIWRMVSSQKLCLTDLENLKISEYKENFDQLDTSSKTEDFTSEKNNDRCTLCNLLKKDIKEVVPCTNIEEIGKVSQKEGFLPLVIYDVRKIEVDHEKNTFDKQKPFSSFSDDKLAHLKRTNDLLWKSYVLDKVVTKKV</sequence>
<accession>A0A0R0LYH9</accession>
<dbReference type="EMBL" id="LGUB01000092">
    <property type="protein sequence ID" value="KRH94339.1"/>
    <property type="molecule type" value="Genomic_DNA"/>
</dbReference>
<protein>
    <submittedName>
        <fullName evidence="1">Uncharacterized protein</fullName>
    </submittedName>
</protein>
<proteinExistence type="predicted"/>
<evidence type="ECO:0000313" key="1">
    <source>
        <dbReference type="EMBL" id="KRH94339.1"/>
    </source>
</evidence>
<gene>
    <name evidence="1" type="ORF">M153_2930006031</name>
</gene>
<name>A0A0R0LYH9_9MICR</name>
<dbReference type="VEuPathDB" id="MicrosporidiaDB:M153_2930006031"/>